<dbReference type="Gene3D" id="1.25.40.420">
    <property type="match status" value="1"/>
</dbReference>
<comment type="caution">
    <text evidence="3">The sequence shown here is derived from an EMBL/GenBank/DDBJ whole genome shotgun (WGS) entry which is preliminary data.</text>
</comment>
<proteinExistence type="predicted"/>
<name>A0ABR3ATH2_PHYBL</name>
<dbReference type="PROSITE" id="PS50097">
    <property type="entry name" value="BTB"/>
    <property type="match status" value="1"/>
</dbReference>
<dbReference type="CDD" id="cd18186">
    <property type="entry name" value="BTB_POZ_ZBTB_KLHL-like"/>
    <property type="match status" value="1"/>
</dbReference>
<dbReference type="InterPro" id="IPR011333">
    <property type="entry name" value="SKP1/BTB/POZ_sf"/>
</dbReference>
<feature type="compositionally biased region" description="Basic and acidic residues" evidence="1">
    <location>
        <begin position="516"/>
        <end position="538"/>
    </location>
</feature>
<dbReference type="InterPro" id="IPR011705">
    <property type="entry name" value="BACK"/>
</dbReference>
<reference evidence="3 4" key="1">
    <citation type="submission" date="2024-04" db="EMBL/GenBank/DDBJ databases">
        <title>Symmetric and asymmetric DNA N6-adenine methylation regulates different biological responses in Mucorales.</title>
        <authorList>
            <consortium name="Lawrence Berkeley National Laboratory"/>
            <person name="Lax C."/>
            <person name="Mondo S.J."/>
            <person name="Osorio-Concepcion M."/>
            <person name="Muszewska A."/>
            <person name="Corrochano-Luque M."/>
            <person name="Gutierrez G."/>
            <person name="Riley R."/>
            <person name="Lipzen A."/>
            <person name="Guo J."/>
            <person name="Hundley H."/>
            <person name="Amirebrahimi M."/>
            <person name="Ng V."/>
            <person name="Lorenzo-Gutierrez D."/>
            <person name="Binder U."/>
            <person name="Yang J."/>
            <person name="Song Y."/>
            <person name="Canovas D."/>
            <person name="Navarro E."/>
            <person name="Freitag M."/>
            <person name="Gabaldon T."/>
            <person name="Grigoriev I.V."/>
            <person name="Corrochano L.M."/>
            <person name="Nicolas F.E."/>
            <person name="Garre V."/>
        </authorList>
    </citation>
    <scope>NUCLEOTIDE SEQUENCE [LARGE SCALE GENOMIC DNA]</scope>
    <source>
        <strain evidence="3 4">L51</strain>
    </source>
</reference>
<organism evidence="3 4">
    <name type="scientific">Phycomyces blakesleeanus</name>
    <dbReference type="NCBI Taxonomy" id="4837"/>
    <lineage>
        <taxon>Eukaryota</taxon>
        <taxon>Fungi</taxon>
        <taxon>Fungi incertae sedis</taxon>
        <taxon>Mucoromycota</taxon>
        <taxon>Mucoromycotina</taxon>
        <taxon>Mucoromycetes</taxon>
        <taxon>Mucorales</taxon>
        <taxon>Phycomycetaceae</taxon>
        <taxon>Phycomyces</taxon>
    </lineage>
</organism>
<dbReference type="Gene3D" id="3.30.420.10">
    <property type="entry name" value="Ribonuclease H-like superfamily/Ribonuclease H"/>
    <property type="match status" value="1"/>
</dbReference>
<feature type="compositionally biased region" description="Basic residues" evidence="1">
    <location>
        <begin position="57"/>
        <end position="67"/>
    </location>
</feature>
<dbReference type="EMBL" id="JBCLYO010000018">
    <property type="protein sequence ID" value="KAL0081263.1"/>
    <property type="molecule type" value="Genomic_DNA"/>
</dbReference>
<feature type="region of interest" description="Disordered" evidence="1">
    <location>
        <begin position="515"/>
        <end position="547"/>
    </location>
</feature>
<evidence type="ECO:0000256" key="1">
    <source>
        <dbReference type="SAM" id="MobiDB-lite"/>
    </source>
</evidence>
<feature type="domain" description="BTB" evidence="2">
    <location>
        <begin position="349"/>
        <end position="424"/>
    </location>
</feature>
<sequence length="622" mass="71608">MPKTQDAKSAHTFKDLSNLEKGMIIGQHLWNQYRFHFRSTESNQTQSSKSPTSSFASKKKASRPLVKSKKPIIAEPEEIVARSKKTDYKNTIGRHLDHINMRYSVVQGKPFIDPKYIARHLKLLKNLKNYELWCKSVVWADECRCHIYQRNGKNHICLESDVYYSVFPTLDPSQIIATVVVWGCIWPGGMGPLFTLKDNMTPEERSDFLLEKFLEFYETLPGVCRGGCPYIRDKAALPEDEPTNKKKGVGFEILEWPENGPAFTPLEYLWNYMSDNLLLMTASPNTPEELEKTLHEEWNNIDAGISYPLEYSIGPEIKVPVSFEDLINQPVALLTYPPLSSYLDCPSFSDIRVTVYENEVMVGEQSVFNCHKVILAAASPLFDKFFTEKMDGSEKKGKIIHGVHPEIFKKILVFIYSSDYDVKDVNEASKIIEAAHRFELPDLSCYHCTDTQGYCQKFIRKNVRKLLSSEAWIHLDPESVIRTLNIDHISPPVKENLFYEAVLDWREQALYNIRSNSEDHDDPGSSHTLVDDTKKSLEKGPGYPQTEEDVEEAFEEMISLIRFNQMDTKYLFEKVEGDFEIMKSDKSSFSFIDYILNATSSNGRTTRDPFCLQDFSRYLSKY</sequence>
<feature type="region of interest" description="Disordered" evidence="1">
    <location>
        <begin position="40"/>
        <end position="67"/>
    </location>
</feature>
<evidence type="ECO:0000259" key="2">
    <source>
        <dbReference type="PROSITE" id="PS50097"/>
    </source>
</evidence>
<dbReference type="Gene3D" id="3.30.710.10">
    <property type="entry name" value="Potassium Channel Kv1.1, Chain A"/>
    <property type="match status" value="1"/>
</dbReference>
<accession>A0ABR3ATH2</accession>
<dbReference type="SMART" id="SM00875">
    <property type="entry name" value="BACK"/>
    <property type="match status" value="1"/>
</dbReference>
<evidence type="ECO:0000313" key="3">
    <source>
        <dbReference type="EMBL" id="KAL0081263.1"/>
    </source>
</evidence>
<dbReference type="PANTHER" id="PTHR24413">
    <property type="entry name" value="SPECKLE-TYPE POZ PROTEIN"/>
    <property type="match status" value="1"/>
</dbReference>
<dbReference type="Pfam" id="PF00651">
    <property type="entry name" value="BTB"/>
    <property type="match status" value="1"/>
</dbReference>
<gene>
    <name evidence="3" type="ORF">J3Q64DRAFT_1837979</name>
</gene>
<evidence type="ECO:0000313" key="4">
    <source>
        <dbReference type="Proteomes" id="UP001448207"/>
    </source>
</evidence>
<dbReference type="InterPro" id="IPR000210">
    <property type="entry name" value="BTB/POZ_dom"/>
</dbReference>
<dbReference type="Pfam" id="PF07707">
    <property type="entry name" value="BACK"/>
    <property type="match status" value="1"/>
</dbReference>
<dbReference type="SUPFAM" id="SSF54695">
    <property type="entry name" value="POZ domain"/>
    <property type="match status" value="1"/>
</dbReference>
<dbReference type="SMART" id="SM00225">
    <property type="entry name" value="BTB"/>
    <property type="match status" value="1"/>
</dbReference>
<protein>
    <submittedName>
        <fullName evidence="3">BTB/POZ domain-containing protein</fullName>
    </submittedName>
</protein>
<keyword evidence="4" id="KW-1185">Reference proteome</keyword>
<dbReference type="InterPro" id="IPR036397">
    <property type="entry name" value="RNaseH_sf"/>
</dbReference>
<dbReference type="Proteomes" id="UP001448207">
    <property type="component" value="Unassembled WGS sequence"/>
</dbReference>
<feature type="compositionally biased region" description="Low complexity" evidence="1">
    <location>
        <begin position="42"/>
        <end position="56"/>
    </location>
</feature>